<organism evidence="2 3">
    <name type="scientific">Globodera rostochiensis</name>
    <name type="common">Golden nematode worm</name>
    <name type="synonym">Heterodera rostochiensis</name>
    <dbReference type="NCBI Taxonomy" id="31243"/>
    <lineage>
        <taxon>Eukaryota</taxon>
        <taxon>Metazoa</taxon>
        <taxon>Ecdysozoa</taxon>
        <taxon>Nematoda</taxon>
        <taxon>Chromadorea</taxon>
        <taxon>Rhabditida</taxon>
        <taxon>Tylenchina</taxon>
        <taxon>Tylenchomorpha</taxon>
        <taxon>Tylenchoidea</taxon>
        <taxon>Heteroderidae</taxon>
        <taxon>Heteroderinae</taxon>
        <taxon>Globodera</taxon>
    </lineage>
</organism>
<dbReference type="Proteomes" id="UP000887572">
    <property type="component" value="Unplaced"/>
</dbReference>
<proteinExistence type="predicted"/>
<evidence type="ECO:0000256" key="1">
    <source>
        <dbReference type="SAM" id="MobiDB-lite"/>
    </source>
</evidence>
<reference evidence="3" key="1">
    <citation type="submission" date="2022-11" db="UniProtKB">
        <authorList>
            <consortium name="WormBaseParasite"/>
        </authorList>
    </citation>
    <scope>IDENTIFICATION</scope>
</reference>
<sequence>MKGENHSPHQSRLSHHRHGDASQSGQPLFQLLNGRRLKMRLNFFCIIRHLERKRSCHFFLQRAANQQRVAYASATRAPQRAAQRSTTIGRARLGAARLGAHDWARHDWARHDWARTIGRGTIGRGTIGRARLGAARLGAARLGAARLGAARLGAAWNRYGKILDKNYPALNDDS</sequence>
<accession>A0A914H400</accession>
<feature type="region of interest" description="Disordered" evidence="1">
    <location>
        <begin position="1"/>
        <end position="26"/>
    </location>
</feature>
<name>A0A914H400_GLORO</name>
<evidence type="ECO:0000313" key="3">
    <source>
        <dbReference type="WBParaSite" id="Gr19_v10_g13634.t1"/>
    </source>
</evidence>
<evidence type="ECO:0000313" key="2">
    <source>
        <dbReference type="Proteomes" id="UP000887572"/>
    </source>
</evidence>
<dbReference type="WBParaSite" id="Gr19_v10_g13634.t1">
    <property type="protein sequence ID" value="Gr19_v10_g13634.t1"/>
    <property type="gene ID" value="Gr19_v10_g13634"/>
</dbReference>
<protein>
    <submittedName>
        <fullName evidence="3">Uncharacterized protein</fullName>
    </submittedName>
</protein>
<keyword evidence="2" id="KW-1185">Reference proteome</keyword>
<dbReference type="AlphaFoldDB" id="A0A914H400"/>